<name>A0ABQ4NK69_9RHOB</name>
<evidence type="ECO:0000313" key="2">
    <source>
        <dbReference type="EMBL" id="GIT94820.1"/>
    </source>
</evidence>
<dbReference type="EMBL" id="BPFH01000002">
    <property type="protein sequence ID" value="GIT94820.1"/>
    <property type="molecule type" value="Genomic_DNA"/>
</dbReference>
<gene>
    <name evidence="2" type="ORF">JANAI62_14430</name>
</gene>
<organism evidence="2 3">
    <name type="scientific">Jannaschia pagri</name>
    <dbReference type="NCBI Taxonomy" id="2829797"/>
    <lineage>
        <taxon>Bacteria</taxon>
        <taxon>Pseudomonadati</taxon>
        <taxon>Pseudomonadota</taxon>
        <taxon>Alphaproteobacteria</taxon>
        <taxon>Rhodobacterales</taxon>
        <taxon>Roseobacteraceae</taxon>
        <taxon>Jannaschia</taxon>
    </lineage>
</organism>
<evidence type="ECO:0000256" key="1">
    <source>
        <dbReference type="SAM" id="MobiDB-lite"/>
    </source>
</evidence>
<accession>A0ABQ4NK69</accession>
<evidence type="ECO:0000313" key="3">
    <source>
        <dbReference type="Proteomes" id="UP000786693"/>
    </source>
</evidence>
<proteinExistence type="predicted"/>
<reference evidence="2 3" key="1">
    <citation type="submission" date="2021-05" db="EMBL/GenBank/DDBJ databases">
        <title>Bacteria Genome sequencing.</title>
        <authorList>
            <person name="Takabe Y."/>
            <person name="Nakajima Y."/>
            <person name="Suzuki S."/>
            <person name="Shiozaki T."/>
        </authorList>
    </citation>
    <scope>NUCLEOTIDE SEQUENCE [LARGE SCALE GENOMIC DNA]</scope>
    <source>
        <strain evidence="2 3">AI_62</strain>
    </source>
</reference>
<comment type="caution">
    <text evidence="2">The sequence shown here is derived from an EMBL/GenBank/DDBJ whole genome shotgun (WGS) entry which is preliminary data.</text>
</comment>
<dbReference type="Proteomes" id="UP000786693">
    <property type="component" value="Unassembled WGS sequence"/>
</dbReference>
<sequence>MVMRANSPEVTRVGMRRGGEQQQRDKTHRAVLVAGAAPGDAGSETMPPRAPDLGQRHNGHLSGPHGGVVLAVGIRLIGWAQWDSHWRFGAVPGLVSDADKGRSAPQRPSARNRRSLVCGLWDQIAVAQL</sequence>
<feature type="region of interest" description="Disordered" evidence="1">
    <location>
        <begin position="1"/>
        <end position="60"/>
    </location>
</feature>
<protein>
    <submittedName>
        <fullName evidence="2">Uncharacterized protein</fullName>
    </submittedName>
</protein>
<keyword evidence="3" id="KW-1185">Reference proteome</keyword>